<dbReference type="Gene3D" id="1.25.40.10">
    <property type="entry name" value="Tetratricopeptide repeat domain"/>
    <property type="match status" value="1"/>
</dbReference>
<dbReference type="SUPFAM" id="SSF48452">
    <property type="entry name" value="TPR-like"/>
    <property type="match status" value="1"/>
</dbReference>
<dbReference type="SMART" id="SM00028">
    <property type="entry name" value="TPR"/>
    <property type="match status" value="2"/>
</dbReference>
<name>A0A381T898_9ZZZZ</name>
<protein>
    <submittedName>
        <fullName evidence="1">Uncharacterized protein</fullName>
    </submittedName>
</protein>
<dbReference type="PROSITE" id="PS50005">
    <property type="entry name" value="TPR"/>
    <property type="match status" value="1"/>
</dbReference>
<proteinExistence type="predicted"/>
<dbReference type="InterPro" id="IPR011990">
    <property type="entry name" value="TPR-like_helical_dom_sf"/>
</dbReference>
<dbReference type="EMBL" id="UINC01004121">
    <property type="protein sequence ID" value="SVA11959.1"/>
    <property type="molecule type" value="Genomic_DNA"/>
</dbReference>
<sequence length="210" mass="24578">MKLFAVRRLSIWVFLFWIWSCATPPRAVNPYFEMPPEHLLIAERELFSLALQQQKNNKLKSSIGLWKRFLANNPRSFRGYNNLGMVYYTNEQLSLALSAFETALDLEPFGHKIKENLKRTLRFQITLLRENKDYDAAIQCLKRIANLSEGAERLKVGLQIQTMVNNIFEQVKRSNSLEDYEAFLAKYPNSPGYSNEARRRIERIKSQKSP</sequence>
<gene>
    <name evidence="1" type="ORF">METZ01_LOCUS64813</name>
</gene>
<dbReference type="AlphaFoldDB" id="A0A381T898"/>
<dbReference type="Pfam" id="PF13181">
    <property type="entry name" value="TPR_8"/>
    <property type="match status" value="1"/>
</dbReference>
<dbReference type="InterPro" id="IPR019734">
    <property type="entry name" value="TPR_rpt"/>
</dbReference>
<organism evidence="1">
    <name type="scientific">marine metagenome</name>
    <dbReference type="NCBI Taxonomy" id="408172"/>
    <lineage>
        <taxon>unclassified sequences</taxon>
        <taxon>metagenomes</taxon>
        <taxon>ecological metagenomes</taxon>
    </lineage>
</organism>
<accession>A0A381T898</accession>
<reference evidence="1" key="1">
    <citation type="submission" date="2018-05" db="EMBL/GenBank/DDBJ databases">
        <authorList>
            <person name="Lanie J.A."/>
            <person name="Ng W.-L."/>
            <person name="Kazmierczak K.M."/>
            <person name="Andrzejewski T.M."/>
            <person name="Davidsen T.M."/>
            <person name="Wayne K.J."/>
            <person name="Tettelin H."/>
            <person name="Glass J.I."/>
            <person name="Rusch D."/>
            <person name="Podicherti R."/>
            <person name="Tsui H.-C.T."/>
            <person name="Winkler M.E."/>
        </authorList>
    </citation>
    <scope>NUCLEOTIDE SEQUENCE</scope>
</reference>
<evidence type="ECO:0000313" key="1">
    <source>
        <dbReference type="EMBL" id="SVA11959.1"/>
    </source>
</evidence>